<dbReference type="PANTHER" id="PTHR13070">
    <property type="entry name" value="TRNA-SPLICING ENDONUCLEASE SUBUNIT SEN34-RELATED"/>
    <property type="match status" value="1"/>
</dbReference>
<evidence type="ECO:0000256" key="8">
    <source>
        <dbReference type="ARBA" id="ARBA00064779"/>
    </source>
</evidence>
<comment type="subcellular location">
    <subcellularLocation>
        <location evidence="1">Nucleus</location>
        <location evidence="1">Nucleolus</location>
    </subcellularLocation>
</comment>
<sequence length="306" mass="33869">MAEQSSSTAPDLLKRNLDEREGEGETTENGPKKIRPVIGINFCESTPLVWRAAEVKAARERGIIGSLVGSLARQPRQNCRLGRPLELTEEEGRLLEEIGEGVRIPPIDPQVEAGEVDRERVDQYHADLDGTFEEQKALALEDRKACLLRVMSEKQNAPSDSSLLSRLDDLQRSFSFPRAAMTVQLCTASAGLQYGPEERDFLSASPSVPRERGSETRFLVFRDLRQRGFCLTSAGKFGGDFLVYPGDPLCFHAHFIAVCLDLDECLPVSDVLTVARLGSNVKKTVLLCSPAEEEVLYTSLQWSGMI</sequence>
<evidence type="ECO:0000259" key="14">
    <source>
        <dbReference type="Pfam" id="PF26577"/>
    </source>
</evidence>
<feature type="active site" evidence="11">
    <location>
        <position position="252"/>
    </location>
</feature>
<dbReference type="NCBIfam" id="TIGR00324">
    <property type="entry name" value="endA"/>
    <property type="match status" value="1"/>
</dbReference>
<dbReference type="CDD" id="cd22363">
    <property type="entry name" value="tRNA-intron_lyase_C"/>
    <property type="match status" value="1"/>
</dbReference>
<dbReference type="PIRSF" id="PIRSF017250">
    <property type="entry name" value="tRNA_splic_SEN34"/>
    <property type="match status" value="1"/>
</dbReference>
<keyword evidence="6 10" id="KW-0456">Lyase</keyword>
<keyword evidence="15" id="KW-0540">Nuclease</keyword>
<feature type="domain" description="tRNA intron endonuclease catalytic" evidence="13">
    <location>
        <begin position="215"/>
        <end position="294"/>
    </location>
</feature>
<dbReference type="AlphaFoldDB" id="C1BK74"/>
<dbReference type="FunFam" id="3.40.1350.10:FF:000002">
    <property type="entry name" value="tRNA-splicing endonuclease subunit Sen34"/>
    <property type="match status" value="1"/>
</dbReference>
<feature type="region of interest" description="Disordered" evidence="12">
    <location>
        <begin position="1"/>
        <end position="33"/>
    </location>
</feature>
<keyword evidence="4" id="KW-0507">mRNA processing</keyword>
<comment type="similarity">
    <text evidence="2 10">Belongs to the tRNA-intron endonuclease family.</text>
</comment>
<dbReference type="InterPro" id="IPR006677">
    <property type="entry name" value="tRNA_intron_Endonuc_cat-like"/>
</dbReference>
<evidence type="ECO:0000256" key="11">
    <source>
        <dbReference type="PIRSR" id="PIRSR017250-50"/>
    </source>
</evidence>
<dbReference type="PANTHER" id="PTHR13070:SF0">
    <property type="entry name" value="TRNA-SPLICING ENDONUCLEASE SUBUNIT SEN34"/>
    <property type="match status" value="1"/>
</dbReference>
<protein>
    <recommendedName>
        <fullName evidence="9 10">tRNA-splicing endonuclease subunit Sen34</fullName>
        <ecNumber evidence="3 10">4.6.1.16</ecNumber>
    </recommendedName>
</protein>
<dbReference type="GO" id="GO:0000213">
    <property type="term" value="F:tRNA-intron lyase activity"/>
    <property type="evidence" value="ECO:0007669"/>
    <property type="project" value="UniProtKB-UniRule"/>
</dbReference>
<dbReference type="InterPro" id="IPR016690">
    <property type="entry name" value="TSEN34"/>
</dbReference>
<evidence type="ECO:0000256" key="6">
    <source>
        <dbReference type="ARBA" id="ARBA00023239"/>
    </source>
</evidence>
<feature type="active site" evidence="11">
    <location>
        <position position="244"/>
    </location>
</feature>
<dbReference type="Pfam" id="PF01974">
    <property type="entry name" value="tRNA_int_endo"/>
    <property type="match status" value="1"/>
</dbReference>
<evidence type="ECO:0000256" key="2">
    <source>
        <dbReference type="ARBA" id="ARBA00008078"/>
    </source>
</evidence>
<dbReference type="Pfam" id="PF26577">
    <property type="entry name" value="TSEN34_N"/>
    <property type="match status" value="1"/>
</dbReference>
<dbReference type="InterPro" id="IPR059049">
    <property type="entry name" value="TSEN34_N"/>
</dbReference>
<evidence type="ECO:0000256" key="12">
    <source>
        <dbReference type="SAM" id="MobiDB-lite"/>
    </source>
</evidence>
<evidence type="ECO:0000259" key="13">
    <source>
        <dbReference type="Pfam" id="PF01974"/>
    </source>
</evidence>
<proteinExistence type="evidence at transcript level"/>
<dbReference type="InterPro" id="IPR036167">
    <property type="entry name" value="tRNA_intron_Endo_cat-like_sf"/>
</dbReference>
<keyword evidence="5 10" id="KW-0819">tRNA processing</keyword>
<accession>C1BK74</accession>
<evidence type="ECO:0000256" key="4">
    <source>
        <dbReference type="ARBA" id="ARBA00022664"/>
    </source>
</evidence>
<keyword evidence="15" id="KW-0255">Endonuclease</keyword>
<feature type="domain" description="TSEN34 N-terminal" evidence="14">
    <location>
        <begin position="38"/>
        <end position="99"/>
    </location>
</feature>
<name>C1BK74_OSMMO</name>
<keyword evidence="7 10" id="KW-0539">Nucleus</keyword>
<reference evidence="15" key="1">
    <citation type="submission" date="2009-03" db="EMBL/GenBank/DDBJ databases">
        <title>Osmerus mordax full-length cDNAs.</title>
        <authorList>
            <person name="von Schalburg K."/>
            <person name="Leong J."/>
            <person name="Cooper G."/>
            <person name="Davidson W.S."/>
            <person name="Koop B.F."/>
        </authorList>
    </citation>
    <scope>NUCLEOTIDE SEQUENCE</scope>
    <source>
        <tissue evidence="15">Brain</tissue>
    </source>
</reference>
<evidence type="ECO:0000256" key="1">
    <source>
        <dbReference type="ARBA" id="ARBA00004604"/>
    </source>
</evidence>
<dbReference type="InterPro" id="IPR011856">
    <property type="entry name" value="tRNA_endonuc-like_dom_sf"/>
</dbReference>
<dbReference type="EC" id="4.6.1.16" evidence="3 10"/>
<dbReference type="Gene3D" id="3.40.1350.10">
    <property type="match status" value="1"/>
</dbReference>
<dbReference type="EMBL" id="BT075003">
    <property type="protein sequence ID" value="ACO09427.1"/>
    <property type="molecule type" value="mRNA"/>
</dbReference>
<dbReference type="SUPFAM" id="SSF53032">
    <property type="entry name" value="tRNA-intron endonuclease catalytic domain-like"/>
    <property type="match status" value="1"/>
</dbReference>
<comment type="function">
    <text evidence="10">Constitutes one of the two catalytic subunit of the tRNA-splicing endonuclease complex, a complex responsible for identification and cleavage of the splice sites in pre-tRNA. It cleaves pre-tRNA at the 5'- and 3'-splice sites to release the intron. The products are an intron and two tRNA half-molecules bearing 2',3'-cyclic phosphate and 5'-OH termini. There are no conserved sequences at the splice sites, but the intron is invariably located at the same site in the gene, placing the splice sites an invariant distance from the constant structural features of the tRNA body.</text>
</comment>
<evidence type="ECO:0000256" key="7">
    <source>
        <dbReference type="ARBA" id="ARBA00023242"/>
    </source>
</evidence>
<gene>
    <name evidence="15" type="primary">SEN34</name>
</gene>
<evidence type="ECO:0000256" key="10">
    <source>
        <dbReference type="PIRNR" id="PIRNR017250"/>
    </source>
</evidence>
<keyword evidence="15" id="KW-0378">Hydrolase</keyword>
<feature type="active site" evidence="11">
    <location>
        <position position="283"/>
    </location>
</feature>
<evidence type="ECO:0000256" key="3">
    <source>
        <dbReference type="ARBA" id="ARBA00012573"/>
    </source>
</evidence>
<dbReference type="GO" id="GO:0003676">
    <property type="term" value="F:nucleic acid binding"/>
    <property type="evidence" value="ECO:0007669"/>
    <property type="project" value="InterPro"/>
</dbReference>
<organism evidence="15">
    <name type="scientific">Osmerus mordax</name>
    <name type="common">Rainbow smelt</name>
    <name type="synonym">Atherina mordax</name>
    <dbReference type="NCBI Taxonomy" id="8014"/>
    <lineage>
        <taxon>Eukaryota</taxon>
        <taxon>Metazoa</taxon>
        <taxon>Chordata</taxon>
        <taxon>Craniata</taxon>
        <taxon>Vertebrata</taxon>
        <taxon>Euteleostomi</taxon>
        <taxon>Actinopterygii</taxon>
        <taxon>Neopterygii</taxon>
        <taxon>Teleostei</taxon>
        <taxon>Stomiati</taxon>
        <taxon>Osmeriformes</taxon>
        <taxon>Osmeridae</taxon>
        <taxon>Osmerus</taxon>
    </lineage>
</organism>
<dbReference type="GO" id="GO:0000379">
    <property type="term" value="P:tRNA-type intron splice site recognition and cleavage"/>
    <property type="evidence" value="ECO:0007669"/>
    <property type="project" value="UniProtKB-UniRule"/>
</dbReference>
<evidence type="ECO:0000256" key="5">
    <source>
        <dbReference type="ARBA" id="ARBA00022694"/>
    </source>
</evidence>
<comment type="subunit">
    <text evidence="8">tRNA splicing endonuclease is a heterotetramer composed of TSEN2, TSEN15, TSEN34/LENG5 and TSEN54. tRNA splicing endonuclease complex also contains proteins of the pre-mRNA 3'-end processing machinery such as CLP1, CPSF1, CPSF4 and CSTF2.</text>
</comment>
<dbReference type="GO" id="GO:0006397">
    <property type="term" value="P:mRNA processing"/>
    <property type="evidence" value="ECO:0007669"/>
    <property type="project" value="UniProtKB-KW"/>
</dbReference>
<dbReference type="GO" id="GO:0005730">
    <property type="term" value="C:nucleolus"/>
    <property type="evidence" value="ECO:0007669"/>
    <property type="project" value="UniProtKB-SubCell"/>
</dbReference>
<dbReference type="GO" id="GO:0000214">
    <property type="term" value="C:tRNA-intron endonuclease complex"/>
    <property type="evidence" value="ECO:0007669"/>
    <property type="project" value="UniProtKB-UniRule"/>
</dbReference>
<evidence type="ECO:0000313" key="15">
    <source>
        <dbReference type="EMBL" id="ACO09427.1"/>
    </source>
</evidence>
<evidence type="ECO:0000256" key="9">
    <source>
        <dbReference type="ARBA" id="ARBA00070870"/>
    </source>
</evidence>
<dbReference type="InterPro" id="IPR006676">
    <property type="entry name" value="tRNA_splic"/>
</dbReference>